<dbReference type="InterPro" id="IPR020625">
    <property type="entry name" value="Schiff_base-form_aldolases_AS"/>
</dbReference>
<keyword evidence="2 4" id="KW-0456">Lyase</keyword>
<dbReference type="SUPFAM" id="SSF51569">
    <property type="entry name" value="Aldolase"/>
    <property type="match status" value="1"/>
</dbReference>
<comment type="similarity">
    <text evidence="1 4">Belongs to the DapA family.</text>
</comment>
<dbReference type="CDD" id="cd00408">
    <property type="entry name" value="DHDPS-like"/>
    <property type="match status" value="1"/>
</dbReference>
<name>A0ABQ6NDW8_9BACL</name>
<proteinExistence type="inferred from homology"/>
<protein>
    <submittedName>
        <fullName evidence="5">4-hydroxy-tetrahydrodipicolinate synthase</fullName>
    </submittedName>
</protein>
<reference evidence="5 6" key="1">
    <citation type="submission" date="2023-05" db="EMBL/GenBank/DDBJ databases">
        <title>Draft genome of Paenibacillus sp. CCS26.</title>
        <authorList>
            <person name="Akita H."/>
            <person name="Shinto Y."/>
            <person name="Kimura Z."/>
        </authorList>
    </citation>
    <scope>NUCLEOTIDE SEQUENCE [LARGE SCALE GENOMIC DNA]</scope>
    <source>
        <strain evidence="5 6">CCS26</strain>
    </source>
</reference>
<gene>
    <name evidence="5" type="primary">dapA_1</name>
    <name evidence="5" type="ORF">PghCCS26_03730</name>
</gene>
<organism evidence="5 6">
    <name type="scientific">Paenibacillus glycanilyticus</name>
    <dbReference type="NCBI Taxonomy" id="126569"/>
    <lineage>
        <taxon>Bacteria</taxon>
        <taxon>Bacillati</taxon>
        <taxon>Bacillota</taxon>
        <taxon>Bacilli</taxon>
        <taxon>Bacillales</taxon>
        <taxon>Paenibacillaceae</taxon>
        <taxon>Paenibacillus</taxon>
    </lineage>
</organism>
<evidence type="ECO:0000256" key="2">
    <source>
        <dbReference type="ARBA" id="ARBA00023239"/>
    </source>
</evidence>
<dbReference type="PRINTS" id="PR00146">
    <property type="entry name" value="DHPICSNTHASE"/>
</dbReference>
<comment type="caution">
    <text evidence="5">The sequence shown here is derived from an EMBL/GenBank/DDBJ whole genome shotgun (WGS) entry which is preliminary data.</text>
</comment>
<evidence type="ECO:0000256" key="3">
    <source>
        <dbReference type="ARBA" id="ARBA00023270"/>
    </source>
</evidence>
<dbReference type="SMART" id="SM01130">
    <property type="entry name" value="DHDPS"/>
    <property type="match status" value="1"/>
</dbReference>
<dbReference type="Proteomes" id="UP001285921">
    <property type="component" value="Unassembled WGS sequence"/>
</dbReference>
<evidence type="ECO:0000256" key="1">
    <source>
        <dbReference type="ARBA" id="ARBA00007592"/>
    </source>
</evidence>
<sequence length="290" mass="31653">MSTFRFSPYSVATITPFRQDDTIDERGIHHMVQYYAEQQVPALLVGGSTGEQHSLSLEERILLYQRTRQAAPAEIPLYAGVAAIRTRDAVRLATEAEKAGHAAIMLGFPPYVRPSQREAALYVEAVCSAASLPVMLYNNPVRTGFNLEPQTLIALARRFPQIKAVKEAGNPDVVKGVTEELGEDFQVLSGIDATIAQYFAKGYNSLTSVAGSLFPKEMKEIVTLLSSGQQVEASLKLAIVQPKLELLGSIGWVRVIRHHLAAEGIIAGGFREPLTPLTPEEEAAVRTVLQ</sequence>
<evidence type="ECO:0000313" key="5">
    <source>
        <dbReference type="EMBL" id="GMK43246.1"/>
    </source>
</evidence>
<dbReference type="InterPro" id="IPR002220">
    <property type="entry name" value="DapA-like"/>
</dbReference>
<dbReference type="PIRSF" id="PIRSF001365">
    <property type="entry name" value="DHDPS"/>
    <property type="match status" value="1"/>
</dbReference>
<dbReference type="InterPro" id="IPR013785">
    <property type="entry name" value="Aldolase_TIM"/>
</dbReference>
<dbReference type="PANTHER" id="PTHR12128">
    <property type="entry name" value="DIHYDRODIPICOLINATE SYNTHASE"/>
    <property type="match status" value="1"/>
</dbReference>
<dbReference type="PROSITE" id="PS00666">
    <property type="entry name" value="DHDPS_2"/>
    <property type="match status" value="1"/>
</dbReference>
<dbReference type="RefSeq" id="WP_317978610.1">
    <property type="nucleotide sequence ID" value="NZ_BTCL01000001.1"/>
</dbReference>
<dbReference type="PANTHER" id="PTHR12128:SF66">
    <property type="entry name" value="4-HYDROXY-2-OXOGLUTARATE ALDOLASE, MITOCHONDRIAL"/>
    <property type="match status" value="1"/>
</dbReference>
<accession>A0ABQ6NDW8</accession>
<evidence type="ECO:0000313" key="6">
    <source>
        <dbReference type="Proteomes" id="UP001285921"/>
    </source>
</evidence>
<keyword evidence="3" id="KW-0704">Schiff base</keyword>
<keyword evidence="6" id="KW-1185">Reference proteome</keyword>
<dbReference type="Gene3D" id="3.20.20.70">
    <property type="entry name" value="Aldolase class I"/>
    <property type="match status" value="1"/>
</dbReference>
<dbReference type="EMBL" id="BTCL01000001">
    <property type="protein sequence ID" value="GMK43246.1"/>
    <property type="molecule type" value="Genomic_DNA"/>
</dbReference>
<evidence type="ECO:0000256" key="4">
    <source>
        <dbReference type="PIRNR" id="PIRNR001365"/>
    </source>
</evidence>
<dbReference type="Pfam" id="PF00701">
    <property type="entry name" value="DHDPS"/>
    <property type="match status" value="1"/>
</dbReference>